<proteinExistence type="predicted"/>
<evidence type="ECO:0000256" key="1">
    <source>
        <dbReference type="SAM" id="MobiDB-lite"/>
    </source>
</evidence>
<organism evidence="2 3">
    <name type="scientific">Stylonychia lemnae</name>
    <name type="common">Ciliate</name>
    <dbReference type="NCBI Taxonomy" id="5949"/>
    <lineage>
        <taxon>Eukaryota</taxon>
        <taxon>Sar</taxon>
        <taxon>Alveolata</taxon>
        <taxon>Ciliophora</taxon>
        <taxon>Intramacronucleata</taxon>
        <taxon>Spirotrichea</taxon>
        <taxon>Stichotrichia</taxon>
        <taxon>Sporadotrichida</taxon>
        <taxon>Oxytrichidae</taxon>
        <taxon>Stylonychinae</taxon>
        <taxon>Stylonychia</taxon>
    </lineage>
</organism>
<dbReference type="AlphaFoldDB" id="A0A077ZYK8"/>
<dbReference type="Proteomes" id="UP000039865">
    <property type="component" value="Unassembled WGS sequence"/>
</dbReference>
<protein>
    <submittedName>
        <fullName evidence="2">Uncharacterized protein</fullName>
    </submittedName>
</protein>
<sequence>MLNKVLKLSYQTAIRNLRVFSSINKPEADYTVNLGGELDDESLYFRRLQELQNLRNTETVPHKDLGVDKKELEKLKPDQLVDTIEEKELARDVMTSKNMKEDVDRMGNEGGAQDQGSVKLKEKQNQDSVDQKSNLQGKKADIEQMRAIGVDKEGVEIDTNYDKYNLNKGAIDYEESNKVVKTTDTSFNSPKLVIQSNYRVGYENMTGRSFDPLVQGDPGEKIDLQAEAKERIKNDLVDRNAKGPDATKPIQQTIKYGLFDSNPRTS</sequence>
<dbReference type="InParanoid" id="A0A077ZYK8"/>
<keyword evidence="3" id="KW-1185">Reference proteome</keyword>
<gene>
    <name evidence="2" type="primary">Contig1983.g2144</name>
    <name evidence="2" type="ORF">STYLEM_3954</name>
</gene>
<evidence type="ECO:0000313" key="2">
    <source>
        <dbReference type="EMBL" id="CDW74970.1"/>
    </source>
</evidence>
<accession>A0A077ZYK8</accession>
<reference evidence="2 3" key="1">
    <citation type="submission" date="2014-06" db="EMBL/GenBank/DDBJ databases">
        <authorList>
            <person name="Swart Estienne"/>
        </authorList>
    </citation>
    <scope>NUCLEOTIDE SEQUENCE [LARGE SCALE GENOMIC DNA]</scope>
    <source>
        <strain evidence="2 3">130c</strain>
    </source>
</reference>
<evidence type="ECO:0000313" key="3">
    <source>
        <dbReference type="Proteomes" id="UP000039865"/>
    </source>
</evidence>
<feature type="compositionally biased region" description="Polar residues" evidence="1">
    <location>
        <begin position="126"/>
        <end position="136"/>
    </location>
</feature>
<dbReference type="EMBL" id="CCKQ01003831">
    <property type="protein sequence ID" value="CDW74970.1"/>
    <property type="molecule type" value="Genomic_DNA"/>
</dbReference>
<feature type="region of interest" description="Disordered" evidence="1">
    <location>
        <begin position="95"/>
        <end position="136"/>
    </location>
</feature>
<name>A0A077ZYK8_STYLE</name>
<feature type="compositionally biased region" description="Basic and acidic residues" evidence="1">
    <location>
        <begin position="98"/>
        <end position="107"/>
    </location>
</feature>